<dbReference type="OrthoDB" id="1450439at2"/>
<keyword evidence="5" id="KW-1185">Reference proteome</keyword>
<name>A0A316AR50_9BACT</name>
<dbReference type="PANTHER" id="PTHR12526:SF629">
    <property type="entry name" value="TEICHURONIC ACID BIOSYNTHESIS GLYCOSYLTRANSFERASE TUAH-RELATED"/>
    <property type="match status" value="1"/>
</dbReference>
<dbReference type="SUPFAM" id="SSF53756">
    <property type="entry name" value="UDP-Glycosyltransferase/glycogen phosphorylase"/>
    <property type="match status" value="1"/>
</dbReference>
<dbReference type="EMBL" id="QGDT01000001">
    <property type="protein sequence ID" value="PWJ59856.1"/>
    <property type="molecule type" value="Genomic_DNA"/>
</dbReference>
<evidence type="ECO:0000256" key="1">
    <source>
        <dbReference type="ARBA" id="ARBA00022676"/>
    </source>
</evidence>
<accession>A0A316AR50</accession>
<proteinExistence type="predicted"/>
<evidence type="ECO:0000259" key="3">
    <source>
        <dbReference type="Pfam" id="PF00534"/>
    </source>
</evidence>
<organism evidence="4 5">
    <name type="scientific">Dyadobacter jejuensis</name>
    <dbReference type="NCBI Taxonomy" id="1082580"/>
    <lineage>
        <taxon>Bacteria</taxon>
        <taxon>Pseudomonadati</taxon>
        <taxon>Bacteroidota</taxon>
        <taxon>Cytophagia</taxon>
        <taxon>Cytophagales</taxon>
        <taxon>Spirosomataceae</taxon>
        <taxon>Dyadobacter</taxon>
    </lineage>
</organism>
<gene>
    <name evidence="4" type="ORF">CLV98_10130</name>
</gene>
<dbReference type="Proteomes" id="UP000245880">
    <property type="component" value="Unassembled WGS sequence"/>
</dbReference>
<keyword evidence="1" id="KW-0328">Glycosyltransferase</keyword>
<dbReference type="InterPro" id="IPR001296">
    <property type="entry name" value="Glyco_trans_1"/>
</dbReference>
<dbReference type="RefSeq" id="WP_109671784.1">
    <property type="nucleotide sequence ID" value="NZ_QGDT01000001.1"/>
</dbReference>
<dbReference type="AlphaFoldDB" id="A0A316AR50"/>
<evidence type="ECO:0000313" key="5">
    <source>
        <dbReference type="Proteomes" id="UP000245880"/>
    </source>
</evidence>
<feature type="domain" description="Glycosyl transferase family 1" evidence="3">
    <location>
        <begin position="185"/>
        <end position="347"/>
    </location>
</feature>
<sequence>MTRRVLLLSTIHPPTDPRIVYKIAPALSNHFQVFCCLPNAPATTHSANIRFISLPYYQGLVSRILWVHLRALLKCWAIRPHIVHIFVPELIPIAFLFRWAGAKVIYEIQENLSQKFSIKTQHKSYLFRTLWALWHRMAIRNFALVLTEDAYLKSLPPTQHPVAVIHNYVDLDFVDRYASKDPTADFPVFFYCGVLSLERSFDTMLEAFALLKKEFPKFKVHLFGQQRLSNQTVERLMSQTQVEANLLFYGYTDLKIALAKAADATAGIALLKPLADYPDSYSTKIFEYMALQLPVITSNFELYRKVVEKHACGFCIDPSQPIELANKLRWLYDNPDKALQMGENGRNAAASYYNWSHEQLKLIRLYEQL</sequence>
<dbReference type="Gene3D" id="3.40.50.2000">
    <property type="entry name" value="Glycogen Phosphorylase B"/>
    <property type="match status" value="2"/>
</dbReference>
<dbReference type="PANTHER" id="PTHR12526">
    <property type="entry name" value="GLYCOSYLTRANSFERASE"/>
    <property type="match status" value="1"/>
</dbReference>
<dbReference type="GO" id="GO:0016757">
    <property type="term" value="F:glycosyltransferase activity"/>
    <property type="evidence" value="ECO:0007669"/>
    <property type="project" value="UniProtKB-KW"/>
</dbReference>
<protein>
    <submittedName>
        <fullName evidence="4">Glycosyltransferase involved in cell wall biosynthesis</fullName>
    </submittedName>
</protein>
<reference evidence="4 5" key="1">
    <citation type="submission" date="2018-03" db="EMBL/GenBank/DDBJ databases">
        <title>Genomic Encyclopedia of Archaeal and Bacterial Type Strains, Phase II (KMG-II): from individual species to whole genera.</title>
        <authorList>
            <person name="Goeker M."/>
        </authorList>
    </citation>
    <scope>NUCLEOTIDE SEQUENCE [LARGE SCALE GENOMIC DNA]</scope>
    <source>
        <strain evidence="4 5">DSM 100346</strain>
    </source>
</reference>
<keyword evidence="2 4" id="KW-0808">Transferase</keyword>
<comment type="caution">
    <text evidence="4">The sequence shown here is derived from an EMBL/GenBank/DDBJ whole genome shotgun (WGS) entry which is preliminary data.</text>
</comment>
<dbReference type="Pfam" id="PF00534">
    <property type="entry name" value="Glycos_transf_1"/>
    <property type="match status" value="1"/>
</dbReference>
<evidence type="ECO:0000313" key="4">
    <source>
        <dbReference type="EMBL" id="PWJ59856.1"/>
    </source>
</evidence>
<evidence type="ECO:0000256" key="2">
    <source>
        <dbReference type="ARBA" id="ARBA00022679"/>
    </source>
</evidence>